<comment type="caution">
    <text evidence="2">The sequence shown here is derived from an EMBL/GenBank/DDBJ whole genome shotgun (WGS) entry which is preliminary data.</text>
</comment>
<organism evidence="2 3">
    <name type="scientific">Acidovorax temperans</name>
    <dbReference type="NCBI Taxonomy" id="80878"/>
    <lineage>
        <taxon>Bacteria</taxon>
        <taxon>Pseudomonadati</taxon>
        <taxon>Pseudomonadota</taxon>
        <taxon>Betaproteobacteria</taxon>
        <taxon>Burkholderiales</taxon>
        <taxon>Comamonadaceae</taxon>
        <taxon>Acidovorax</taxon>
    </lineage>
</organism>
<dbReference type="RefSeq" id="WP_044403035.1">
    <property type="nucleotide sequence ID" value="NZ_JXYQ01000105.1"/>
</dbReference>
<sequence>MNWLALLGLDVMVARWRVAAIEGAIAVEDRMELAKLEWQDQKRYIRRVLVLAMAVAGLTVVSMVMVSMAVLIQFWDTPYRSVAGWVVAGVWLAAWLGLLVALLRTVQRAEDGFPLTRRELAQDWRDIKDML</sequence>
<protein>
    <submittedName>
        <fullName evidence="2">Membrane protein</fullName>
    </submittedName>
</protein>
<dbReference type="Proteomes" id="UP000032566">
    <property type="component" value="Unassembled WGS sequence"/>
</dbReference>
<keyword evidence="1" id="KW-1133">Transmembrane helix</keyword>
<evidence type="ECO:0000256" key="1">
    <source>
        <dbReference type="SAM" id="Phobius"/>
    </source>
</evidence>
<gene>
    <name evidence="2" type="ORF">RP29_19905</name>
</gene>
<dbReference type="OrthoDB" id="8906425at2"/>
<keyword evidence="1" id="KW-0812">Transmembrane</keyword>
<feature type="transmembrane region" description="Helical" evidence="1">
    <location>
        <begin position="81"/>
        <end position="103"/>
    </location>
</feature>
<dbReference type="InterPro" id="IPR009937">
    <property type="entry name" value="Phage_holin_3_6"/>
</dbReference>
<keyword evidence="1" id="KW-0472">Membrane</keyword>
<dbReference type="STRING" id="80878.RP29_19905"/>
<dbReference type="PATRIC" id="fig|80878.5.peg.95"/>
<dbReference type="Pfam" id="PF07332">
    <property type="entry name" value="Phage_holin_3_6"/>
    <property type="match status" value="1"/>
</dbReference>
<evidence type="ECO:0000313" key="2">
    <source>
        <dbReference type="EMBL" id="KJA08819.1"/>
    </source>
</evidence>
<reference evidence="2 3" key="1">
    <citation type="submission" date="2014-12" db="EMBL/GenBank/DDBJ databases">
        <title>Isolation of bacteria from lake water.</title>
        <authorList>
            <person name="Sheng K.-Y."/>
            <person name="Chin P.-S."/>
            <person name="Chan K.-G."/>
            <person name="Tan G.S."/>
        </authorList>
    </citation>
    <scope>NUCLEOTIDE SEQUENCE [LARGE SCALE GENOMIC DNA]</scope>
    <source>
        <strain evidence="2 3">KY4</strain>
    </source>
</reference>
<feature type="transmembrane region" description="Helical" evidence="1">
    <location>
        <begin position="48"/>
        <end position="75"/>
    </location>
</feature>
<dbReference type="AlphaFoldDB" id="A0A0D7K496"/>
<keyword evidence="3" id="KW-1185">Reference proteome</keyword>
<accession>A0A0D7K496</accession>
<name>A0A0D7K496_9BURK</name>
<proteinExistence type="predicted"/>
<evidence type="ECO:0000313" key="3">
    <source>
        <dbReference type="Proteomes" id="UP000032566"/>
    </source>
</evidence>
<dbReference type="EMBL" id="JXYQ01000105">
    <property type="protein sequence ID" value="KJA08819.1"/>
    <property type="molecule type" value="Genomic_DNA"/>
</dbReference>